<dbReference type="Proteomes" id="UP000777303">
    <property type="component" value="Unassembled WGS sequence"/>
</dbReference>
<accession>A0A948X3E6</accession>
<dbReference type="AlphaFoldDB" id="A0A948X3E6"/>
<keyword evidence="4" id="KW-0813">Transport</keyword>
<dbReference type="InterPro" id="IPR029039">
    <property type="entry name" value="Flavoprotein-like_sf"/>
</dbReference>
<organism evidence="9 10">
    <name type="scientific">Candidatus Paralactobacillus gallistercoris</name>
    <dbReference type="NCBI Taxonomy" id="2838724"/>
    <lineage>
        <taxon>Bacteria</taxon>
        <taxon>Bacillati</taxon>
        <taxon>Bacillota</taxon>
        <taxon>Bacilli</taxon>
        <taxon>Lactobacillales</taxon>
        <taxon>Lactobacillaceae</taxon>
        <taxon>Lactobacillus</taxon>
    </lineage>
</organism>
<evidence type="ECO:0000256" key="2">
    <source>
        <dbReference type="ARBA" id="ARBA00003297"/>
    </source>
</evidence>
<dbReference type="PANTHER" id="PTHR42809">
    <property type="entry name" value="FLAVODOXIN 2"/>
    <property type="match status" value="1"/>
</dbReference>
<dbReference type="NCBIfam" id="NF005587">
    <property type="entry name" value="PRK07308.1"/>
    <property type="match status" value="1"/>
</dbReference>
<gene>
    <name evidence="9" type="ORF">H9901_04260</name>
</gene>
<comment type="cofactor">
    <cofactor evidence="1">
        <name>FMN</name>
        <dbReference type="ChEBI" id="CHEBI:58210"/>
    </cofactor>
</comment>
<reference evidence="9" key="2">
    <citation type="submission" date="2021-04" db="EMBL/GenBank/DDBJ databases">
        <authorList>
            <person name="Gilroy R."/>
        </authorList>
    </citation>
    <scope>NUCLEOTIDE SEQUENCE</scope>
    <source>
        <strain evidence="9">F6-6636</strain>
    </source>
</reference>
<feature type="domain" description="Flavodoxin-like" evidence="8">
    <location>
        <begin position="4"/>
        <end position="143"/>
    </location>
</feature>
<name>A0A948X3E6_9LACO</name>
<sequence>MTKALIVYASITGNDAEIADILEETFEDEGIEVEVSEVSQTDASQLLDADIDIMVTYTYDDQIVPEEALDFYEDLQEMDLTGKIYGCCGSGDTFYDDFCASVDRFDVAFAKTGATKGAANVHVELAPEMDDIEHLDDFARQLIKKQQNL</sequence>
<comment type="similarity">
    <text evidence="3">Belongs to the flavodoxin family.</text>
</comment>
<reference evidence="9" key="1">
    <citation type="journal article" date="2021" name="PeerJ">
        <title>Extensive microbial diversity within the chicken gut microbiome revealed by metagenomics and culture.</title>
        <authorList>
            <person name="Gilroy R."/>
            <person name="Ravi A."/>
            <person name="Getino M."/>
            <person name="Pursley I."/>
            <person name="Horton D.L."/>
            <person name="Alikhan N.F."/>
            <person name="Baker D."/>
            <person name="Gharbi K."/>
            <person name="Hall N."/>
            <person name="Watson M."/>
            <person name="Adriaenssens E.M."/>
            <person name="Foster-Nyarko E."/>
            <person name="Jarju S."/>
            <person name="Secka A."/>
            <person name="Antonio M."/>
            <person name="Oren A."/>
            <person name="Chaudhuri R.R."/>
            <person name="La Ragione R."/>
            <person name="Hildebrand F."/>
            <person name="Pallen M.J."/>
        </authorList>
    </citation>
    <scope>NUCLEOTIDE SEQUENCE</scope>
    <source>
        <strain evidence="9">F6-6636</strain>
    </source>
</reference>
<protein>
    <submittedName>
        <fullName evidence="9">Flavodoxin</fullName>
    </submittedName>
</protein>
<evidence type="ECO:0000256" key="1">
    <source>
        <dbReference type="ARBA" id="ARBA00001917"/>
    </source>
</evidence>
<dbReference type="GO" id="GO:0010181">
    <property type="term" value="F:FMN binding"/>
    <property type="evidence" value="ECO:0007669"/>
    <property type="project" value="InterPro"/>
</dbReference>
<evidence type="ECO:0000256" key="3">
    <source>
        <dbReference type="ARBA" id="ARBA00005267"/>
    </source>
</evidence>
<dbReference type="EMBL" id="JAHLFS010000051">
    <property type="protein sequence ID" value="MBU3851895.1"/>
    <property type="molecule type" value="Genomic_DNA"/>
</dbReference>
<dbReference type="InterPro" id="IPR050619">
    <property type="entry name" value="Flavodoxin"/>
</dbReference>
<evidence type="ECO:0000256" key="6">
    <source>
        <dbReference type="ARBA" id="ARBA00022643"/>
    </source>
</evidence>
<evidence type="ECO:0000256" key="5">
    <source>
        <dbReference type="ARBA" id="ARBA00022630"/>
    </source>
</evidence>
<evidence type="ECO:0000256" key="7">
    <source>
        <dbReference type="ARBA" id="ARBA00022982"/>
    </source>
</evidence>
<dbReference type="GO" id="GO:0016651">
    <property type="term" value="F:oxidoreductase activity, acting on NAD(P)H"/>
    <property type="evidence" value="ECO:0007669"/>
    <property type="project" value="UniProtKB-ARBA"/>
</dbReference>
<dbReference type="PROSITE" id="PS50902">
    <property type="entry name" value="FLAVODOXIN_LIKE"/>
    <property type="match status" value="1"/>
</dbReference>
<dbReference type="PANTHER" id="PTHR42809:SF1">
    <property type="entry name" value="FLAVODOXIN 1"/>
    <property type="match status" value="1"/>
</dbReference>
<evidence type="ECO:0000259" key="8">
    <source>
        <dbReference type="PROSITE" id="PS50902"/>
    </source>
</evidence>
<proteinExistence type="inferred from homology"/>
<evidence type="ECO:0000256" key="4">
    <source>
        <dbReference type="ARBA" id="ARBA00022448"/>
    </source>
</evidence>
<dbReference type="Gene3D" id="3.40.50.360">
    <property type="match status" value="1"/>
</dbReference>
<dbReference type="SUPFAM" id="SSF52218">
    <property type="entry name" value="Flavoproteins"/>
    <property type="match status" value="1"/>
</dbReference>
<keyword evidence="6" id="KW-0288">FMN</keyword>
<evidence type="ECO:0000313" key="10">
    <source>
        <dbReference type="Proteomes" id="UP000777303"/>
    </source>
</evidence>
<evidence type="ECO:0000313" key="9">
    <source>
        <dbReference type="EMBL" id="MBU3851895.1"/>
    </source>
</evidence>
<keyword evidence="5" id="KW-0285">Flavoprotein</keyword>
<dbReference type="Pfam" id="PF00258">
    <property type="entry name" value="Flavodoxin_1"/>
    <property type="match status" value="1"/>
</dbReference>
<keyword evidence="7" id="KW-0249">Electron transport</keyword>
<dbReference type="InterPro" id="IPR008254">
    <property type="entry name" value="Flavodoxin/NO_synth"/>
</dbReference>
<comment type="caution">
    <text evidence="9">The sequence shown here is derived from an EMBL/GenBank/DDBJ whole genome shotgun (WGS) entry which is preliminary data.</text>
</comment>
<comment type="function">
    <text evidence="2">Low-potential electron donor to a number of redox enzymes.</text>
</comment>